<evidence type="ECO:0000313" key="4">
    <source>
        <dbReference type="Proteomes" id="UP000290037"/>
    </source>
</evidence>
<dbReference type="EMBL" id="QOVN01000003">
    <property type="protein sequence ID" value="RXG29386.1"/>
    <property type="molecule type" value="Genomic_DNA"/>
</dbReference>
<dbReference type="Proteomes" id="UP000184240">
    <property type="component" value="Unassembled WGS sequence"/>
</dbReference>
<evidence type="ECO:0000313" key="2">
    <source>
        <dbReference type="EMBL" id="SHI13958.1"/>
    </source>
</evidence>
<evidence type="ECO:0000313" key="3">
    <source>
        <dbReference type="Proteomes" id="UP000184240"/>
    </source>
</evidence>
<accession>A0A1M5YQ02</accession>
<gene>
    <name evidence="1" type="ORF">DSM01_1484</name>
    <name evidence="2" type="ORF">SAMN04487999_2208</name>
</gene>
<protein>
    <submittedName>
        <fullName evidence="2">Uncharacterized protein</fullName>
    </submittedName>
</protein>
<reference evidence="2" key="1">
    <citation type="submission" date="2016-11" db="EMBL/GenBank/DDBJ databases">
        <authorList>
            <person name="Jaros S."/>
            <person name="Januszkiewicz K."/>
            <person name="Wedrychowicz H."/>
        </authorList>
    </citation>
    <scope>NUCLEOTIDE SEQUENCE [LARGE SCALE GENOMIC DNA]</scope>
    <source>
        <strain evidence="2">DSM 19859</strain>
    </source>
</reference>
<evidence type="ECO:0000313" key="1">
    <source>
        <dbReference type="EMBL" id="RXG29386.1"/>
    </source>
</evidence>
<dbReference type="EMBL" id="FQXT01000004">
    <property type="protein sequence ID" value="SHI13958.1"/>
    <property type="molecule type" value="Genomic_DNA"/>
</dbReference>
<keyword evidence="4" id="KW-1185">Reference proteome</keyword>
<name>A0A1M5YQ02_9FLAO</name>
<proteinExistence type="predicted"/>
<reference evidence="3" key="2">
    <citation type="submission" date="2016-11" db="EMBL/GenBank/DDBJ databases">
        <authorList>
            <person name="Varghese N."/>
            <person name="Submissions S."/>
        </authorList>
    </citation>
    <scope>NUCLEOTIDE SEQUENCE [LARGE SCALE GENOMIC DNA]</scope>
    <source>
        <strain evidence="3">DSM 19859</strain>
    </source>
</reference>
<dbReference type="AlphaFoldDB" id="A0A1M5YQ02"/>
<dbReference type="STRING" id="573501.SAMN04487999_2208"/>
<sequence>MLRGKTPFLKVFFPSEKKDVYFTPDYFKIQQMKKTTLIAAVLTAAFLITSCEKPCECEEAETPILGAPANIIPLAQADSLYKNYGNSRVELIELAENITEEGDTIPKEDANYKQATRLVSFSFAEMKKYMAYIEEQADSAGVEVLELRVYFGKYGKKPIKKTKANKGTVFFNPAAEFVFADGTKDTVSFAILNNADGSKSAVTVGSVLNGSALTSGLGAEDVNSLAENFGQEMPPPPISDEDF</sequence>
<dbReference type="Proteomes" id="UP000290037">
    <property type="component" value="Unassembled WGS sequence"/>
</dbReference>
<organism evidence="2 3">
    <name type="scientific">Leeuwenhoekiella palythoae</name>
    <dbReference type="NCBI Taxonomy" id="573501"/>
    <lineage>
        <taxon>Bacteria</taxon>
        <taxon>Pseudomonadati</taxon>
        <taxon>Bacteroidota</taxon>
        <taxon>Flavobacteriia</taxon>
        <taxon>Flavobacteriales</taxon>
        <taxon>Flavobacteriaceae</taxon>
        <taxon>Leeuwenhoekiella</taxon>
    </lineage>
</organism>
<reference evidence="1 4" key="3">
    <citation type="submission" date="2018-07" db="EMBL/GenBank/DDBJ databases">
        <title>Leeuwenhoekiella genomics.</title>
        <authorList>
            <person name="Tahon G."/>
            <person name="Willems A."/>
        </authorList>
    </citation>
    <scope>NUCLEOTIDE SEQUENCE [LARGE SCALE GENOMIC DNA]</scope>
    <source>
        <strain evidence="1 4">LMG 24856</strain>
    </source>
</reference>